<dbReference type="Proteomes" id="UP001300502">
    <property type="component" value="Unassembled WGS sequence"/>
</dbReference>
<name>A0AAV9IP74_9RHOD</name>
<dbReference type="AlphaFoldDB" id="A0AAV9IP74"/>
<keyword evidence="2" id="KW-1185">Reference proteome</keyword>
<proteinExistence type="predicted"/>
<dbReference type="SUPFAM" id="SSF51161">
    <property type="entry name" value="Trimeric LpxA-like enzymes"/>
    <property type="match status" value="1"/>
</dbReference>
<accession>A0AAV9IP74</accession>
<dbReference type="CDD" id="cd04645">
    <property type="entry name" value="LbH_gamma_CA_like"/>
    <property type="match status" value="1"/>
</dbReference>
<comment type="caution">
    <text evidence="1">The sequence shown here is derived from an EMBL/GenBank/DDBJ whole genome shotgun (WGS) entry which is preliminary data.</text>
</comment>
<dbReference type="InterPro" id="IPR011004">
    <property type="entry name" value="Trimer_LpxA-like_sf"/>
</dbReference>
<dbReference type="InterPro" id="IPR047324">
    <property type="entry name" value="LbH_gamma_CA-like"/>
</dbReference>
<evidence type="ECO:0000313" key="1">
    <source>
        <dbReference type="EMBL" id="KAK4528951.1"/>
    </source>
</evidence>
<dbReference type="Pfam" id="PF00132">
    <property type="entry name" value="Hexapep"/>
    <property type="match status" value="1"/>
</dbReference>
<dbReference type="InterPro" id="IPR050484">
    <property type="entry name" value="Transf_Hexapept/Carb_Anhydrase"/>
</dbReference>
<dbReference type="PANTHER" id="PTHR13061">
    <property type="entry name" value="DYNACTIN SUBUNIT P25"/>
    <property type="match status" value="1"/>
</dbReference>
<gene>
    <name evidence="1" type="ORF">GAYE_SCF67G6900</name>
</gene>
<sequence>MSVWSQICQTTGNLLRKSGQTLDKLGQSFQGVYAYKEHLSRHHRIRAILDKKPTLSTDVFVAPNASVIGKVSLGANSSVWYGAIIRGDLASVTIGECTNIQDRAYIHASKGDSWFQGVQGGNSYTETIIGSRVSIGHGAMIIHGVQIQDECMVGMGAILSEGCKVSKHAIIGSGAIVPPRAIIPSGELWAGAPAQFVRKLGTEEVDAILQAAEDYRNLAMAHLVECSKTLEEIESDKIARKLRTELTSDHAPTVTDEEIEAIVQEELSLFRKQTEKHKQITT</sequence>
<evidence type="ECO:0000313" key="2">
    <source>
        <dbReference type="Proteomes" id="UP001300502"/>
    </source>
</evidence>
<dbReference type="PANTHER" id="PTHR13061:SF29">
    <property type="entry name" value="GAMMA CARBONIC ANHYDRASE-LIKE 1, MITOCHONDRIAL-RELATED"/>
    <property type="match status" value="1"/>
</dbReference>
<dbReference type="Gene3D" id="2.160.10.10">
    <property type="entry name" value="Hexapeptide repeat proteins"/>
    <property type="match status" value="1"/>
</dbReference>
<protein>
    <submittedName>
        <fullName evidence="1">Uncharacterized protein</fullName>
    </submittedName>
</protein>
<organism evidence="1 2">
    <name type="scientific">Galdieria yellowstonensis</name>
    <dbReference type="NCBI Taxonomy" id="3028027"/>
    <lineage>
        <taxon>Eukaryota</taxon>
        <taxon>Rhodophyta</taxon>
        <taxon>Bangiophyceae</taxon>
        <taxon>Galdieriales</taxon>
        <taxon>Galdieriaceae</taxon>
        <taxon>Galdieria</taxon>
    </lineage>
</organism>
<dbReference type="InterPro" id="IPR001451">
    <property type="entry name" value="Hexapep"/>
</dbReference>
<dbReference type="EMBL" id="JANCYU010000072">
    <property type="protein sequence ID" value="KAK4528951.1"/>
    <property type="molecule type" value="Genomic_DNA"/>
</dbReference>
<reference evidence="1 2" key="1">
    <citation type="submission" date="2022-07" db="EMBL/GenBank/DDBJ databases">
        <title>Genome-wide signatures of adaptation to extreme environments.</title>
        <authorList>
            <person name="Cho C.H."/>
            <person name="Yoon H.S."/>
        </authorList>
    </citation>
    <scope>NUCLEOTIDE SEQUENCE [LARGE SCALE GENOMIC DNA]</scope>
    <source>
        <strain evidence="1 2">108.79 E11</strain>
    </source>
</reference>